<dbReference type="AlphaFoldDB" id="A0A8A1MFM3"/>
<evidence type="ECO:0000256" key="1">
    <source>
        <dbReference type="SAM" id="MobiDB-lite"/>
    </source>
</evidence>
<dbReference type="VEuPathDB" id="FungiDB:I7I51_00410"/>
<feature type="region of interest" description="Disordered" evidence="1">
    <location>
        <begin position="1"/>
        <end position="31"/>
    </location>
</feature>
<gene>
    <name evidence="2" type="ORF">I7I51_00410</name>
</gene>
<protein>
    <submittedName>
        <fullName evidence="2">Uncharacterized protein</fullName>
    </submittedName>
</protein>
<accession>A0A8A1MFM3</accession>
<dbReference type="EMBL" id="CP069114">
    <property type="protein sequence ID" value="QSS63352.1"/>
    <property type="molecule type" value="Genomic_DNA"/>
</dbReference>
<dbReference type="OrthoDB" id="9983919at2759"/>
<evidence type="ECO:0000313" key="3">
    <source>
        <dbReference type="Proteomes" id="UP000663671"/>
    </source>
</evidence>
<name>A0A8A1MFM3_AJECA</name>
<dbReference type="Proteomes" id="UP000663671">
    <property type="component" value="Chromosome 1"/>
</dbReference>
<proteinExistence type="predicted"/>
<organism evidence="2 3">
    <name type="scientific">Ajellomyces capsulatus</name>
    <name type="common">Darling's disease fungus</name>
    <name type="synonym">Histoplasma capsulatum</name>
    <dbReference type="NCBI Taxonomy" id="5037"/>
    <lineage>
        <taxon>Eukaryota</taxon>
        <taxon>Fungi</taxon>
        <taxon>Dikarya</taxon>
        <taxon>Ascomycota</taxon>
        <taxon>Pezizomycotina</taxon>
        <taxon>Eurotiomycetes</taxon>
        <taxon>Eurotiomycetidae</taxon>
        <taxon>Onygenales</taxon>
        <taxon>Ajellomycetaceae</taxon>
        <taxon>Histoplasma</taxon>
    </lineage>
</organism>
<sequence>MSPHKGQDEQTGGDRSSKGFQGMKTTDPEFIPSIKNLVADLSKHIKEEDGDPV</sequence>
<evidence type="ECO:0000313" key="2">
    <source>
        <dbReference type="EMBL" id="QSS63352.1"/>
    </source>
</evidence>
<reference evidence="2" key="1">
    <citation type="submission" date="2021-01" db="EMBL/GenBank/DDBJ databases">
        <title>Chromosome-level genome assembly of a human fungal pathogen reveals clustering of transcriptionally co-regulated genes.</title>
        <authorList>
            <person name="Voorhies M."/>
            <person name="Cohen S."/>
            <person name="Shea T.P."/>
            <person name="Petrus S."/>
            <person name="Munoz J.F."/>
            <person name="Poplawski S."/>
            <person name="Goldman W.E."/>
            <person name="Michael T."/>
            <person name="Cuomo C.A."/>
            <person name="Sil A."/>
            <person name="Beyhan S."/>
        </authorList>
    </citation>
    <scope>NUCLEOTIDE SEQUENCE</scope>
    <source>
        <strain evidence="2">WU24</strain>
    </source>
</reference>